<dbReference type="SUPFAM" id="SSF75304">
    <property type="entry name" value="Amidase signature (AS) enzymes"/>
    <property type="match status" value="1"/>
</dbReference>
<keyword evidence="2" id="KW-0808">Transferase</keyword>
<comment type="caution">
    <text evidence="2">The sequence shown here is derived from an EMBL/GenBank/DDBJ whole genome shotgun (WGS) entry which is preliminary data.</text>
</comment>
<evidence type="ECO:0000259" key="1">
    <source>
        <dbReference type="Pfam" id="PF01425"/>
    </source>
</evidence>
<keyword evidence="3" id="KW-1185">Reference proteome</keyword>
<dbReference type="PANTHER" id="PTHR11895:SF76">
    <property type="entry name" value="INDOLEACETAMIDE HYDROLASE"/>
    <property type="match status" value="1"/>
</dbReference>
<dbReference type="GO" id="GO:0016740">
    <property type="term" value="F:transferase activity"/>
    <property type="evidence" value="ECO:0007669"/>
    <property type="project" value="UniProtKB-KW"/>
</dbReference>
<organism evidence="2 3">
    <name type="scientific">Blastococcus xanthinilyticus</name>
    <dbReference type="NCBI Taxonomy" id="1564164"/>
    <lineage>
        <taxon>Bacteria</taxon>
        <taxon>Bacillati</taxon>
        <taxon>Actinomycetota</taxon>
        <taxon>Actinomycetes</taxon>
        <taxon>Geodermatophilales</taxon>
        <taxon>Geodermatophilaceae</taxon>
        <taxon>Blastococcus</taxon>
    </lineage>
</organism>
<feature type="domain" description="Amidase" evidence="1">
    <location>
        <begin position="29"/>
        <end position="455"/>
    </location>
</feature>
<dbReference type="PANTHER" id="PTHR11895">
    <property type="entry name" value="TRANSAMIDASE"/>
    <property type="match status" value="1"/>
</dbReference>
<dbReference type="Gene3D" id="3.90.1300.10">
    <property type="entry name" value="Amidase signature (AS) domain"/>
    <property type="match status" value="1"/>
</dbReference>
<evidence type="ECO:0000313" key="3">
    <source>
        <dbReference type="Proteomes" id="UP000322499"/>
    </source>
</evidence>
<dbReference type="InterPro" id="IPR036928">
    <property type="entry name" value="AS_sf"/>
</dbReference>
<evidence type="ECO:0000313" key="2">
    <source>
        <dbReference type="EMBL" id="TYP89577.1"/>
    </source>
</evidence>
<reference evidence="2 3" key="1">
    <citation type="submission" date="2019-07" db="EMBL/GenBank/DDBJ databases">
        <title>Genomic Encyclopedia of Archaeal and Bacterial Type Strains, Phase II (KMG-II): from individual species to whole genera.</title>
        <authorList>
            <person name="Goeker M."/>
        </authorList>
    </citation>
    <scope>NUCLEOTIDE SEQUENCE [LARGE SCALE GENOMIC DNA]</scope>
    <source>
        <strain evidence="2 3">DSM 46842</strain>
    </source>
</reference>
<dbReference type="AlphaFoldDB" id="A0A5S5D0J9"/>
<name>A0A5S5D0J9_9ACTN</name>
<proteinExistence type="predicted"/>
<dbReference type="InterPro" id="IPR020556">
    <property type="entry name" value="Amidase_CS"/>
</dbReference>
<dbReference type="EMBL" id="VNHW01000002">
    <property type="protein sequence ID" value="TYP89577.1"/>
    <property type="molecule type" value="Genomic_DNA"/>
</dbReference>
<accession>A0A5S5D0J9</accession>
<dbReference type="InterPro" id="IPR023631">
    <property type="entry name" value="Amidase_dom"/>
</dbReference>
<dbReference type="Pfam" id="PF01425">
    <property type="entry name" value="Amidase"/>
    <property type="match status" value="1"/>
</dbReference>
<dbReference type="Proteomes" id="UP000322499">
    <property type="component" value="Unassembled WGS sequence"/>
</dbReference>
<protein>
    <submittedName>
        <fullName evidence="2">Aspartyl-tRNA(Asn)/glutamyl-tRNA(Gln) amidotransferase subunit A</fullName>
    </submittedName>
</protein>
<sequence length="474" mass="50587">MTATTNELVYAPATELVARIRSAELSPVELMDAVLERVAEVEPSLHAFITLDEERARQGARDAEQAVAEGRDLGPLHGIPVSIKDLFATAGLRTTWGSKFFEHHVPDFDVVAVERLRAAGAVIIGKTNTPHFGHKDMSDNLVAEASRNPWDLSRTAGGSSGGAAAAVAAGMGPIALGSDGAGSIRIPAALCGVYGVKPSAGRVPFWPNRDYWGARSHIGPMARTVRDAALMLSVMAGPDRRDPLSIDNAPEDYVAACDGDLTGLRVAWTPDFGLDRVGVDPEVRAATEAAAHRFSELGCAVEEVDPGWDDPSEWHRTLFRAGIVGSFGERAREHPEWIDDSMAALMEAGRDITMTQLVQAQGQRSVFYDQARTFMDGYDILLSPTMTSGAWPYDGQPGDIGGRPVQAVPGGRWPLMFPANALGWPAASVPCGFTSDGLPIGLQIMTPWHADALCLTASAAFEASRPWAAARPDL</sequence>
<dbReference type="PROSITE" id="PS00571">
    <property type="entry name" value="AMIDASES"/>
    <property type="match status" value="1"/>
</dbReference>
<dbReference type="RefSeq" id="WP_166531680.1">
    <property type="nucleotide sequence ID" value="NZ_VNHW01000002.1"/>
</dbReference>
<dbReference type="InterPro" id="IPR000120">
    <property type="entry name" value="Amidase"/>
</dbReference>
<gene>
    <name evidence="2" type="ORF">BD833_10250</name>
</gene>